<proteinExistence type="predicted"/>
<dbReference type="EMBL" id="BARU01017834">
    <property type="protein sequence ID" value="GAH49414.1"/>
    <property type="molecule type" value="Genomic_DNA"/>
</dbReference>
<gene>
    <name evidence="1" type="ORF">S03H2_29533</name>
</gene>
<accession>X1H6D4</accession>
<evidence type="ECO:0000313" key="1">
    <source>
        <dbReference type="EMBL" id="GAH49414.1"/>
    </source>
</evidence>
<reference evidence="1" key="1">
    <citation type="journal article" date="2014" name="Front. Microbiol.">
        <title>High frequency of phylogenetically diverse reductive dehalogenase-homologous genes in deep subseafloor sedimentary metagenomes.</title>
        <authorList>
            <person name="Kawai M."/>
            <person name="Futagami T."/>
            <person name="Toyoda A."/>
            <person name="Takaki Y."/>
            <person name="Nishi S."/>
            <person name="Hori S."/>
            <person name="Arai W."/>
            <person name="Tsubouchi T."/>
            <person name="Morono Y."/>
            <person name="Uchiyama I."/>
            <person name="Ito T."/>
            <person name="Fujiyama A."/>
            <person name="Inagaki F."/>
            <person name="Takami H."/>
        </authorList>
    </citation>
    <scope>NUCLEOTIDE SEQUENCE</scope>
    <source>
        <strain evidence="1">Expedition CK06-06</strain>
    </source>
</reference>
<dbReference type="AlphaFoldDB" id="X1H6D4"/>
<comment type="caution">
    <text evidence="1">The sequence shown here is derived from an EMBL/GenBank/DDBJ whole genome shotgun (WGS) entry which is preliminary data.</text>
</comment>
<name>X1H6D4_9ZZZZ</name>
<sequence>MSEIQKLTSLSNDQLKLASEVLSNAFQDDPVFSKLIPNDKERHKTLFKIFKYQIKYCLKHGVVLSTSNLKGISLWYPPKNAFISIWKSIKSGS</sequence>
<feature type="non-terminal residue" evidence="1">
    <location>
        <position position="93"/>
    </location>
</feature>
<dbReference type="Gene3D" id="3.40.630.30">
    <property type="match status" value="1"/>
</dbReference>
<protein>
    <submittedName>
        <fullName evidence="1">Uncharacterized protein</fullName>
    </submittedName>
</protein>
<organism evidence="1">
    <name type="scientific">marine sediment metagenome</name>
    <dbReference type="NCBI Taxonomy" id="412755"/>
    <lineage>
        <taxon>unclassified sequences</taxon>
        <taxon>metagenomes</taxon>
        <taxon>ecological metagenomes</taxon>
    </lineage>
</organism>